<dbReference type="AlphaFoldDB" id="A0A1E3M1Y1"/>
<dbReference type="EMBL" id="MDDS01000008">
    <property type="protein sequence ID" value="ODP39070.1"/>
    <property type="molecule type" value="Genomic_DNA"/>
</dbReference>
<dbReference type="OrthoDB" id="7510025at2"/>
<protein>
    <submittedName>
        <fullName evidence="1">Uncharacterized protein</fullName>
    </submittedName>
</protein>
<proteinExistence type="predicted"/>
<name>A0A1E3M1Y1_9SPHN</name>
<evidence type="ECO:0000313" key="1">
    <source>
        <dbReference type="EMBL" id="ODP39070.1"/>
    </source>
</evidence>
<gene>
    <name evidence="1" type="ORF">BFL28_11940</name>
</gene>
<dbReference type="STRING" id="1888892.BFL28_11940"/>
<reference evidence="1 2" key="1">
    <citation type="submission" date="2016-08" db="EMBL/GenBank/DDBJ databases">
        <title>Draft genome of the agarase producing Sphingomonas sp. MCT13.</title>
        <authorList>
            <person name="D'Andrea M.M."/>
            <person name="Rossolini G.M."/>
            <person name="Thaller M.C."/>
        </authorList>
    </citation>
    <scope>NUCLEOTIDE SEQUENCE [LARGE SCALE GENOMIC DNA]</scope>
    <source>
        <strain evidence="1 2">MCT13</strain>
    </source>
</reference>
<accession>A0A1E3M1Y1</accession>
<evidence type="ECO:0000313" key="2">
    <source>
        <dbReference type="Proteomes" id="UP000094487"/>
    </source>
</evidence>
<sequence length="61" mass="6928">MKTRPGICARKRRFRSEDEAMAVAAAARVTLRVYRCALCRDYHLTSRTKGMRRPPSLSAST</sequence>
<dbReference type="Proteomes" id="UP000094487">
    <property type="component" value="Unassembled WGS sequence"/>
</dbReference>
<keyword evidence="2" id="KW-1185">Reference proteome</keyword>
<organism evidence="1 2">
    <name type="scientific">Sphingomonas turrisvirgatae</name>
    <dbReference type="NCBI Taxonomy" id="1888892"/>
    <lineage>
        <taxon>Bacteria</taxon>
        <taxon>Pseudomonadati</taxon>
        <taxon>Pseudomonadota</taxon>
        <taxon>Alphaproteobacteria</taxon>
        <taxon>Sphingomonadales</taxon>
        <taxon>Sphingomonadaceae</taxon>
        <taxon>Sphingomonas</taxon>
    </lineage>
</organism>
<dbReference type="RefSeq" id="WP_069319245.1">
    <property type="nucleotide sequence ID" value="NZ_MDDS01000008.1"/>
</dbReference>
<comment type="caution">
    <text evidence="1">The sequence shown here is derived from an EMBL/GenBank/DDBJ whole genome shotgun (WGS) entry which is preliminary data.</text>
</comment>